<keyword evidence="4" id="KW-1185">Reference proteome</keyword>
<feature type="region of interest" description="Disordered" evidence="2">
    <location>
        <begin position="120"/>
        <end position="243"/>
    </location>
</feature>
<feature type="compositionally biased region" description="Polar residues" evidence="2">
    <location>
        <begin position="195"/>
        <end position="207"/>
    </location>
</feature>
<dbReference type="GeneTree" id="ENSGT00950000183043"/>
<protein>
    <submittedName>
        <fullName evidence="3">Uncharacterized protein</fullName>
    </submittedName>
</protein>
<sequence length="271" mass="29757">VSSKLWQITMGRIPTKVCSSWLAEDEPLRSSPLGNAYCCTAIPEIPFLDHKTQKMLEAHLIRFRVSQKWGLPLKVIESIKFYMLREAKTWPLPQPDVPSSSNSVSGTDLKSNFSHPLRGSSSLFHGDKTEAANSASTTVHRLPLTISHADREGEGSPRQLLSSTGYEVTETVQTTESDRYSSVDSMSLNGAELQSRPSQEQPSQDQVAASEPENEVTSSSSRLETTGGKRRSEKNLKHVLTPSMLREIFRAPEVRVLLSGSDASGKLGSST</sequence>
<accession>A0A8C8W245</accession>
<evidence type="ECO:0000256" key="2">
    <source>
        <dbReference type="SAM" id="MobiDB-lite"/>
    </source>
</evidence>
<dbReference type="PANTHER" id="PTHR21859:SF51">
    <property type="entry name" value="RIKEN CDNA 1700014D04 GENE"/>
    <property type="match status" value="1"/>
</dbReference>
<feature type="compositionally biased region" description="Polar residues" evidence="2">
    <location>
        <begin position="215"/>
        <end position="224"/>
    </location>
</feature>
<organism evidence="3 4">
    <name type="scientific">Peromyscus maniculatus bairdii</name>
    <name type="common">Prairie deer mouse</name>
    <dbReference type="NCBI Taxonomy" id="230844"/>
    <lineage>
        <taxon>Eukaryota</taxon>
        <taxon>Metazoa</taxon>
        <taxon>Chordata</taxon>
        <taxon>Craniata</taxon>
        <taxon>Vertebrata</taxon>
        <taxon>Euteleostomi</taxon>
        <taxon>Mammalia</taxon>
        <taxon>Eutheria</taxon>
        <taxon>Euarchontoglires</taxon>
        <taxon>Glires</taxon>
        <taxon>Rodentia</taxon>
        <taxon>Myomorpha</taxon>
        <taxon>Muroidea</taxon>
        <taxon>Cricetidae</taxon>
        <taxon>Neotominae</taxon>
        <taxon>Peromyscus</taxon>
    </lineage>
</organism>
<evidence type="ECO:0000256" key="1">
    <source>
        <dbReference type="ARBA" id="ARBA00035009"/>
    </source>
</evidence>
<dbReference type="AlphaFoldDB" id="A0A8C8W245"/>
<evidence type="ECO:0000313" key="4">
    <source>
        <dbReference type="Proteomes" id="UP000694547"/>
    </source>
</evidence>
<dbReference type="PANTHER" id="PTHR21859">
    <property type="entry name" value="ACROSOME-SPECIFIC PROTEIN"/>
    <property type="match status" value="1"/>
</dbReference>
<proteinExistence type="inferred from homology"/>
<comment type="similarity">
    <text evidence="1">Belongs to the SPATA31 family.</text>
</comment>
<feature type="compositionally biased region" description="Polar residues" evidence="2">
    <location>
        <begin position="159"/>
        <end position="175"/>
    </location>
</feature>
<evidence type="ECO:0000313" key="3">
    <source>
        <dbReference type="Ensembl" id="ENSPEMP00000031199.1"/>
    </source>
</evidence>
<dbReference type="Proteomes" id="UP000694547">
    <property type="component" value="Chromosome 5"/>
</dbReference>
<dbReference type="Ensembl" id="ENSPEMT00000040278.1">
    <property type="protein sequence ID" value="ENSPEMP00000031199.1"/>
    <property type="gene ID" value="ENSPEMG00000028848.1"/>
</dbReference>
<reference evidence="3" key="2">
    <citation type="submission" date="2025-08" db="UniProtKB">
        <authorList>
            <consortium name="Ensembl"/>
        </authorList>
    </citation>
    <scope>IDENTIFICATION</scope>
</reference>
<reference evidence="3 4" key="1">
    <citation type="submission" date="2018-10" db="EMBL/GenBank/DDBJ databases">
        <title>Improved assembly of the deer mouse Peromyscus maniculatus genome.</title>
        <authorList>
            <person name="Lassance J.-M."/>
            <person name="Hoekstra H.E."/>
        </authorList>
    </citation>
    <scope>NUCLEOTIDE SEQUENCE [LARGE SCALE GENOMIC DNA]</scope>
</reference>
<reference evidence="3" key="3">
    <citation type="submission" date="2025-09" db="UniProtKB">
        <authorList>
            <consortium name="Ensembl"/>
        </authorList>
    </citation>
    <scope>IDENTIFICATION</scope>
</reference>
<name>A0A8C8W245_PERMB</name>